<keyword evidence="8" id="KW-0378">Hydrolase</keyword>
<feature type="domain" description="GDPGP1-like C-terminal" evidence="9">
    <location>
        <begin position="364"/>
        <end position="521"/>
    </location>
</feature>
<protein>
    <recommendedName>
        <fullName evidence="13">GDP-L-galactose phosphorylase 1</fullName>
    </recommendedName>
</protein>
<proteinExistence type="inferred from homology"/>
<evidence type="ECO:0000256" key="7">
    <source>
        <dbReference type="ARBA" id="ARBA00022741"/>
    </source>
</evidence>
<evidence type="ECO:0000256" key="3">
    <source>
        <dbReference type="ARBA" id="ARBA00022490"/>
    </source>
</evidence>
<dbReference type="PANTHER" id="PTHR20884">
    <property type="entry name" value="GDP-D-GLUCOSE PHOSPHORYLASE 1"/>
    <property type="match status" value="1"/>
</dbReference>
<evidence type="ECO:0000259" key="10">
    <source>
        <dbReference type="Pfam" id="PF26217"/>
    </source>
</evidence>
<comment type="subcellular location">
    <subcellularLocation>
        <location evidence="1">Cytoplasm</location>
    </subcellularLocation>
</comment>
<keyword evidence="3" id="KW-0963">Cytoplasm</keyword>
<sequence>MIRRQLPATQDEENVSSKIHASFYGRYAAKDNSVIRPADFHFSRYLLRRKVICWPIRAGFIHSTTALRRETCIKIGRGKEYVQAFPKFLIASPSFHGGRGALPSAGGHPADLTFLAVCYQLQKILYLSMVTVRKLERNKFLSNFATSEQLKCSLFSFQGIETPIYYVGSQSLIYNTAFWGLSGIPEEEQSLLDALLLAQWEERMSKDNFRYDVTTSELKVISGRGKFLAQLNEGWNMDYLSKAEDNKICQQIDPFVFHCINHNEELLFCVASSEKANSELIPPATVPNGAILIIINATPAEYGHVFLVPYGSNRLNQFDAISLEMILKISVETNNPSFRLFYDCSSRGACHAYFQACYFPDHLPVELMAVDNFFADERTGISISAVMDYPIKALLLECTYNIKMMVEIMSETCSYLEEKNIPYNILISDCGKKIFLFLQFVFCLRISLFCMVVMDFDILVQTLATSCNLSAWECSGYFLFRSRNEFDQVTEDAMRKHLCAVSLADEGFQAVKQLCCSIASKLANYTHNLL</sequence>
<comment type="similarity">
    <text evidence="2">Belongs to the GDPGP1 family.</text>
</comment>
<comment type="caution">
    <text evidence="11">The sequence shown here is derived from an EMBL/GenBank/DDBJ whole genome shotgun (WGS) entry which is preliminary data.</text>
</comment>
<reference evidence="11 12" key="1">
    <citation type="submission" date="2021-02" db="EMBL/GenBank/DDBJ databases">
        <title>Plant Genome Project.</title>
        <authorList>
            <person name="Zhang R.-G."/>
        </authorList>
    </citation>
    <scope>NUCLEOTIDE SEQUENCE [LARGE SCALE GENOMIC DNA]</scope>
    <source>
        <tissue evidence="11">Leaves</tissue>
    </source>
</reference>
<organism evidence="11 12">
    <name type="scientific">Xanthoceras sorbifolium</name>
    <dbReference type="NCBI Taxonomy" id="99658"/>
    <lineage>
        <taxon>Eukaryota</taxon>
        <taxon>Viridiplantae</taxon>
        <taxon>Streptophyta</taxon>
        <taxon>Embryophyta</taxon>
        <taxon>Tracheophyta</taxon>
        <taxon>Spermatophyta</taxon>
        <taxon>Magnoliopsida</taxon>
        <taxon>eudicotyledons</taxon>
        <taxon>Gunneridae</taxon>
        <taxon>Pentapetalae</taxon>
        <taxon>rosids</taxon>
        <taxon>malvids</taxon>
        <taxon>Sapindales</taxon>
        <taxon>Sapindaceae</taxon>
        <taxon>Xanthoceroideae</taxon>
        <taxon>Xanthoceras</taxon>
    </lineage>
</organism>
<evidence type="ECO:0000256" key="4">
    <source>
        <dbReference type="ARBA" id="ARBA00022658"/>
    </source>
</evidence>
<dbReference type="PANTHER" id="PTHR20884:SF9">
    <property type="entry name" value="OS12G0612100 PROTEIN"/>
    <property type="match status" value="1"/>
</dbReference>
<dbReference type="InterPro" id="IPR026506">
    <property type="entry name" value="GDPGP"/>
</dbReference>
<evidence type="ECO:0000313" key="12">
    <source>
        <dbReference type="Proteomes" id="UP000827721"/>
    </source>
</evidence>
<evidence type="ECO:0008006" key="13">
    <source>
        <dbReference type="Google" id="ProtNLM"/>
    </source>
</evidence>
<dbReference type="Pfam" id="PF26217">
    <property type="entry name" value="GDPGP1_N"/>
    <property type="match status" value="1"/>
</dbReference>
<keyword evidence="6" id="KW-0548">Nucleotidyltransferase</keyword>
<evidence type="ECO:0000256" key="8">
    <source>
        <dbReference type="ARBA" id="ARBA00022801"/>
    </source>
</evidence>
<gene>
    <name evidence="11" type="ORF">JRO89_XS06G0001500</name>
</gene>
<dbReference type="Pfam" id="PF26216">
    <property type="entry name" value="GDPGP1_C"/>
    <property type="match status" value="1"/>
</dbReference>
<evidence type="ECO:0000256" key="1">
    <source>
        <dbReference type="ARBA" id="ARBA00004496"/>
    </source>
</evidence>
<keyword evidence="4" id="KW-0344">Guanine-nucleotide releasing factor</keyword>
<keyword evidence="5" id="KW-0808">Transferase</keyword>
<dbReference type="InterPro" id="IPR058865">
    <property type="entry name" value="GDPGP1_C"/>
</dbReference>
<evidence type="ECO:0000256" key="6">
    <source>
        <dbReference type="ARBA" id="ARBA00022695"/>
    </source>
</evidence>
<name>A0ABQ8HVR5_9ROSI</name>
<evidence type="ECO:0000259" key="9">
    <source>
        <dbReference type="Pfam" id="PF26216"/>
    </source>
</evidence>
<feature type="domain" description="GDPGP1-like N-terminal" evidence="10">
    <location>
        <begin position="192"/>
        <end position="357"/>
    </location>
</feature>
<evidence type="ECO:0000256" key="2">
    <source>
        <dbReference type="ARBA" id="ARBA00006451"/>
    </source>
</evidence>
<dbReference type="EMBL" id="JAFEMO010000006">
    <property type="protein sequence ID" value="KAH7568453.1"/>
    <property type="molecule type" value="Genomic_DNA"/>
</dbReference>
<keyword evidence="12" id="KW-1185">Reference proteome</keyword>
<dbReference type="InterPro" id="IPR058866">
    <property type="entry name" value="GDPGP1_N"/>
</dbReference>
<evidence type="ECO:0000256" key="5">
    <source>
        <dbReference type="ARBA" id="ARBA00022679"/>
    </source>
</evidence>
<accession>A0ABQ8HVR5</accession>
<dbReference type="Proteomes" id="UP000827721">
    <property type="component" value="Unassembled WGS sequence"/>
</dbReference>
<evidence type="ECO:0000313" key="11">
    <source>
        <dbReference type="EMBL" id="KAH7568453.1"/>
    </source>
</evidence>
<keyword evidence="7" id="KW-0547">Nucleotide-binding</keyword>